<gene>
    <name evidence="1" type="ORF">SBA5_140020</name>
</gene>
<name>A0A2N9L4S9_9BACT</name>
<dbReference type="Proteomes" id="UP000239735">
    <property type="component" value="Unassembled WGS sequence"/>
</dbReference>
<organism evidence="1 2">
    <name type="scientific">Candidatus Sulfuritelmatomonas gaucii</name>
    <dbReference type="NCBI Taxonomy" id="2043161"/>
    <lineage>
        <taxon>Bacteria</taxon>
        <taxon>Pseudomonadati</taxon>
        <taxon>Acidobacteriota</taxon>
        <taxon>Terriglobia</taxon>
        <taxon>Terriglobales</taxon>
        <taxon>Acidobacteriaceae</taxon>
        <taxon>Candidatus Sulfuritelmatomonas</taxon>
    </lineage>
</organism>
<evidence type="ECO:0000313" key="1">
    <source>
        <dbReference type="EMBL" id="SPE18153.1"/>
    </source>
</evidence>
<reference evidence="2" key="1">
    <citation type="submission" date="2018-02" db="EMBL/GenBank/DDBJ databases">
        <authorList>
            <person name="Hausmann B."/>
        </authorList>
    </citation>
    <scope>NUCLEOTIDE SEQUENCE [LARGE SCALE GENOMIC DNA]</scope>
    <source>
        <strain evidence="2">Peat soil MAG SbA5</strain>
    </source>
</reference>
<evidence type="ECO:0008006" key="3">
    <source>
        <dbReference type="Google" id="ProtNLM"/>
    </source>
</evidence>
<dbReference type="Gene3D" id="1.20.120.450">
    <property type="entry name" value="dinb family like domain"/>
    <property type="match status" value="1"/>
</dbReference>
<sequence>MSARNLFQAEHVDEIKARLSQLKSDSARQWGKMSPAQMLAHCSAGIEMAAGKIRPPRALMGRIIGSAVKRVAFRDEEPMRRNSPTAKELMIAGDMDFESERQRLSGLIDRFGATGPSGCTDHPHAFFGPLTPDEWSILMYKHLDHHLRQFGA</sequence>
<dbReference type="AlphaFoldDB" id="A0A2N9L4S9"/>
<dbReference type="InterPro" id="IPR034660">
    <property type="entry name" value="DinB/YfiT-like"/>
</dbReference>
<accession>A0A2N9L4S9</accession>
<evidence type="ECO:0000313" key="2">
    <source>
        <dbReference type="Proteomes" id="UP000239735"/>
    </source>
</evidence>
<protein>
    <recommendedName>
        <fullName evidence="3">DUF1569 domain-containing protein</fullName>
    </recommendedName>
</protein>
<dbReference type="InterPro" id="IPR011463">
    <property type="entry name" value="DUF1569"/>
</dbReference>
<proteinExistence type="predicted"/>
<dbReference type="EMBL" id="OKRB01000046">
    <property type="protein sequence ID" value="SPE18153.1"/>
    <property type="molecule type" value="Genomic_DNA"/>
</dbReference>
<dbReference type="Pfam" id="PF07606">
    <property type="entry name" value="DUF1569"/>
    <property type="match status" value="1"/>
</dbReference>